<name>A0AAN7YV78_9MYCE</name>
<evidence type="ECO:0000313" key="1">
    <source>
        <dbReference type="EMBL" id="KAK5574745.1"/>
    </source>
</evidence>
<accession>A0AAN7YV78</accession>
<reference evidence="1 2" key="1">
    <citation type="submission" date="2023-11" db="EMBL/GenBank/DDBJ databases">
        <title>Dfirmibasis_genome.</title>
        <authorList>
            <person name="Edelbroek B."/>
            <person name="Kjellin J."/>
            <person name="Jerlstrom-Hultqvist J."/>
            <person name="Soderbom F."/>
        </authorList>
    </citation>
    <scope>NUCLEOTIDE SEQUENCE [LARGE SCALE GENOMIC DNA]</scope>
    <source>
        <strain evidence="1 2">TNS-C-14</strain>
    </source>
</reference>
<dbReference type="Proteomes" id="UP001344447">
    <property type="component" value="Unassembled WGS sequence"/>
</dbReference>
<evidence type="ECO:0000313" key="2">
    <source>
        <dbReference type="Proteomes" id="UP001344447"/>
    </source>
</evidence>
<sequence length="63" mass="7671">MQILYFFLFLFFFLFFLLLKKINRLCLQMPYKILINLGGDFFKMSVKAPNRENLNIYLTIIQI</sequence>
<comment type="caution">
    <text evidence="1">The sequence shown here is derived from an EMBL/GenBank/DDBJ whole genome shotgun (WGS) entry which is preliminary data.</text>
</comment>
<dbReference type="EMBL" id="JAVFKY010000006">
    <property type="protein sequence ID" value="KAK5574745.1"/>
    <property type="molecule type" value="Genomic_DNA"/>
</dbReference>
<dbReference type="AlphaFoldDB" id="A0AAN7YV78"/>
<keyword evidence="2" id="KW-1185">Reference proteome</keyword>
<gene>
    <name evidence="1" type="ORF">RB653_009998</name>
</gene>
<organism evidence="1 2">
    <name type="scientific">Dictyostelium firmibasis</name>
    <dbReference type="NCBI Taxonomy" id="79012"/>
    <lineage>
        <taxon>Eukaryota</taxon>
        <taxon>Amoebozoa</taxon>
        <taxon>Evosea</taxon>
        <taxon>Eumycetozoa</taxon>
        <taxon>Dictyostelia</taxon>
        <taxon>Dictyosteliales</taxon>
        <taxon>Dictyosteliaceae</taxon>
        <taxon>Dictyostelium</taxon>
    </lineage>
</organism>
<proteinExistence type="predicted"/>
<protein>
    <submittedName>
        <fullName evidence="1">Uncharacterized protein</fullName>
    </submittedName>
</protein>